<dbReference type="HOGENOM" id="CLU_063627_1_0_4"/>
<reference evidence="2 3" key="1">
    <citation type="submission" date="2008-03" db="EMBL/GenBank/DDBJ databases">
        <title>Complete sequence of Leptothrix cholodnii SP-6.</title>
        <authorList>
            <consortium name="US DOE Joint Genome Institute"/>
            <person name="Copeland A."/>
            <person name="Lucas S."/>
            <person name="Lapidus A."/>
            <person name="Glavina del Rio T."/>
            <person name="Dalin E."/>
            <person name="Tice H."/>
            <person name="Bruce D."/>
            <person name="Goodwin L."/>
            <person name="Pitluck S."/>
            <person name="Chertkov O."/>
            <person name="Brettin T."/>
            <person name="Detter J.C."/>
            <person name="Han C."/>
            <person name="Kuske C.R."/>
            <person name="Schmutz J."/>
            <person name="Larimer F."/>
            <person name="Land M."/>
            <person name="Hauser L."/>
            <person name="Kyrpides N."/>
            <person name="Lykidis A."/>
            <person name="Emerson D."/>
            <person name="Richardson P."/>
        </authorList>
    </citation>
    <scope>NUCLEOTIDE SEQUENCE [LARGE SCALE GENOMIC DNA]</scope>
    <source>
        <strain evidence="3">ATCC 51168 / LMG 8142 / SP-6</strain>
    </source>
</reference>
<dbReference type="GO" id="GO:0046917">
    <property type="term" value="F:triphosphoribosyl-dephospho-CoA synthase activity"/>
    <property type="evidence" value="ECO:0007669"/>
    <property type="project" value="InterPro"/>
</dbReference>
<accession>B1XZT1</accession>
<dbReference type="InterPro" id="IPR002736">
    <property type="entry name" value="CitG"/>
</dbReference>
<evidence type="ECO:0000256" key="1">
    <source>
        <dbReference type="SAM" id="MobiDB-lite"/>
    </source>
</evidence>
<dbReference type="eggNOG" id="COG1767">
    <property type="taxonomic scope" value="Bacteria"/>
</dbReference>
<organism evidence="2 3">
    <name type="scientific">Leptothrix cholodnii (strain ATCC 51168 / LMG 8142 / SP-6)</name>
    <name type="common">Leptothrix discophora (strain SP-6)</name>
    <dbReference type="NCBI Taxonomy" id="395495"/>
    <lineage>
        <taxon>Bacteria</taxon>
        <taxon>Pseudomonadati</taxon>
        <taxon>Pseudomonadota</taxon>
        <taxon>Betaproteobacteria</taxon>
        <taxon>Burkholderiales</taxon>
        <taxon>Sphaerotilaceae</taxon>
        <taxon>Leptothrix</taxon>
    </lineage>
</organism>
<dbReference type="KEGG" id="lch:Lcho_0652"/>
<feature type="region of interest" description="Disordered" evidence="1">
    <location>
        <begin position="37"/>
        <end position="57"/>
    </location>
</feature>
<dbReference type="RefSeq" id="WP_012345689.1">
    <property type="nucleotide sequence ID" value="NC_010524.1"/>
</dbReference>
<gene>
    <name evidence="2" type="ordered locus">Lcho_0652</name>
</gene>
<dbReference type="STRING" id="395495.Lcho_0652"/>
<dbReference type="Proteomes" id="UP000001693">
    <property type="component" value="Chromosome"/>
</dbReference>
<evidence type="ECO:0000313" key="3">
    <source>
        <dbReference type="Proteomes" id="UP000001693"/>
    </source>
</evidence>
<dbReference type="GO" id="GO:0005524">
    <property type="term" value="F:ATP binding"/>
    <property type="evidence" value="ECO:0007669"/>
    <property type="project" value="InterPro"/>
</dbReference>
<keyword evidence="2" id="KW-0808">Transferase</keyword>
<dbReference type="EMBL" id="CP001013">
    <property type="protein sequence ID" value="ACB32927.1"/>
    <property type="molecule type" value="Genomic_DNA"/>
</dbReference>
<dbReference type="PANTHER" id="PTHR42280">
    <property type="entry name" value="CITG FAMILY PROTEIN"/>
    <property type="match status" value="1"/>
</dbReference>
<keyword evidence="3" id="KW-1185">Reference proteome</keyword>
<sequence>MSSSTLDPSTGRRARIQSAFRWACGLDVAVRKPGNVSLASPGTGPSPGQLLDSANAAAGPLTNHGASIGARIEGAIQAGREATGCSPNLGIVLLCAPLAAAAEQRADTHGPSGLRHGLEMLLGRLDADDAVAAFRAIAQADPDGLGRTDERGLVRPAGMTLRAAMASAAPRDRIALQYTDAYHEMFELGLPVFLSAMGTVPVSPQIRAGGLPTLNSALEHAMQRTFLRWLSTGPDSHLVRQHGPERALSVNLQARGWRMRLPAPHHAPEPAEWARWDEMLKTRDLNPQTSAHLCVATAFLAALLNL</sequence>
<protein>
    <submittedName>
        <fullName evidence="2">ATP:dephospho-CoA triphosphoribosyl transferase</fullName>
    </submittedName>
</protein>
<dbReference type="Gene3D" id="1.10.4200.10">
    <property type="entry name" value="Triphosphoribosyl-dephospho-CoA protein"/>
    <property type="match status" value="1"/>
</dbReference>
<dbReference type="AlphaFoldDB" id="B1XZT1"/>
<evidence type="ECO:0000313" key="2">
    <source>
        <dbReference type="EMBL" id="ACB32927.1"/>
    </source>
</evidence>
<dbReference type="PANTHER" id="PTHR42280:SF1">
    <property type="entry name" value="CITG FAMILY PROTEIN"/>
    <property type="match status" value="1"/>
</dbReference>
<dbReference type="Pfam" id="PF01874">
    <property type="entry name" value="CitG"/>
    <property type="match status" value="1"/>
</dbReference>
<dbReference type="OrthoDB" id="8525901at2"/>
<name>B1XZT1_LEPCP</name>
<proteinExistence type="predicted"/>